<dbReference type="Pfam" id="PF03102">
    <property type="entry name" value="NeuB"/>
    <property type="match status" value="1"/>
</dbReference>
<dbReference type="EMBL" id="VTOY01000001">
    <property type="protein sequence ID" value="TYZ24514.1"/>
    <property type="molecule type" value="Genomic_DNA"/>
</dbReference>
<dbReference type="SUPFAM" id="SSF51269">
    <property type="entry name" value="AFP III-like domain"/>
    <property type="match status" value="1"/>
</dbReference>
<dbReference type="PANTHER" id="PTHR42966">
    <property type="entry name" value="N-ACETYLNEURAMINATE SYNTHASE"/>
    <property type="match status" value="1"/>
</dbReference>
<dbReference type="GO" id="GO:0016051">
    <property type="term" value="P:carbohydrate biosynthetic process"/>
    <property type="evidence" value="ECO:0007669"/>
    <property type="project" value="InterPro"/>
</dbReference>
<evidence type="ECO:0000313" key="2">
    <source>
        <dbReference type="EMBL" id="TYZ24514.1"/>
    </source>
</evidence>
<keyword evidence="3" id="KW-1185">Reference proteome</keyword>
<organism evidence="2 3">
    <name type="scientific">Selenomonas ruminis</name>
    <dbReference type="NCBI Taxonomy" id="2593411"/>
    <lineage>
        <taxon>Bacteria</taxon>
        <taxon>Bacillati</taxon>
        <taxon>Bacillota</taxon>
        <taxon>Negativicutes</taxon>
        <taxon>Selenomonadales</taxon>
        <taxon>Selenomonadaceae</taxon>
        <taxon>Selenomonas</taxon>
    </lineage>
</organism>
<dbReference type="OrthoDB" id="9814210at2"/>
<dbReference type="Gene3D" id="3.90.1210.10">
    <property type="entry name" value="Antifreeze-like/N-acetylneuraminic acid synthase C-terminal domain"/>
    <property type="match status" value="1"/>
</dbReference>
<feature type="domain" description="AFP-like" evidence="1">
    <location>
        <begin position="279"/>
        <end position="331"/>
    </location>
</feature>
<dbReference type="SUPFAM" id="SSF51569">
    <property type="entry name" value="Aldolase"/>
    <property type="match status" value="1"/>
</dbReference>
<dbReference type="PROSITE" id="PS50844">
    <property type="entry name" value="AFP_LIKE"/>
    <property type="match status" value="1"/>
</dbReference>
<dbReference type="InterPro" id="IPR006190">
    <property type="entry name" value="SAF_AFP_Neu5Ac"/>
</dbReference>
<accession>A0A5D6WDA5</accession>
<dbReference type="InterPro" id="IPR013132">
    <property type="entry name" value="PseI/NeuA/B-like_N"/>
</dbReference>
<name>A0A5D6WDA5_9FIRM</name>
<protein>
    <submittedName>
        <fullName evidence="2">N-acetylneuraminate synthase</fullName>
        <ecNumber evidence="2">2.5.1.56</ecNumber>
    </submittedName>
</protein>
<dbReference type="Proteomes" id="UP000323646">
    <property type="component" value="Unassembled WGS sequence"/>
</dbReference>
<dbReference type="RefSeq" id="WP_149170148.1">
    <property type="nucleotide sequence ID" value="NZ_VTOY01000001.1"/>
</dbReference>
<gene>
    <name evidence="2" type="primary">neuB</name>
    <name evidence="2" type="ORF">FZ040_00245</name>
</gene>
<dbReference type="EC" id="2.5.1.56" evidence="2"/>
<dbReference type="CDD" id="cd11615">
    <property type="entry name" value="SAF_NeuB_like"/>
    <property type="match status" value="1"/>
</dbReference>
<dbReference type="InterPro" id="IPR036732">
    <property type="entry name" value="AFP_Neu5c_C_sf"/>
</dbReference>
<reference evidence="2 3" key="1">
    <citation type="submission" date="2019-08" db="EMBL/GenBank/DDBJ databases">
        <title>Selenomonas sp. mPRGC5 and Selenomonas sp. mPRGC8 isolated from ruminal fluid of dairy goat (Capra hircus).</title>
        <authorList>
            <person name="Poothong S."/>
            <person name="Nuengjamnong C."/>
            <person name="Tanasupawat S."/>
        </authorList>
    </citation>
    <scope>NUCLEOTIDE SEQUENCE [LARGE SCALE GENOMIC DNA]</scope>
    <source>
        <strain evidence="3">mPRGC5</strain>
    </source>
</reference>
<dbReference type="GO" id="GO:0047444">
    <property type="term" value="F:N-acylneuraminate-9-phosphate synthase activity"/>
    <property type="evidence" value="ECO:0007669"/>
    <property type="project" value="TreeGrafter"/>
</dbReference>
<keyword evidence="2" id="KW-0808">Transferase</keyword>
<dbReference type="InterPro" id="IPR057736">
    <property type="entry name" value="SAF_PseI/NeuA/NeuB"/>
</dbReference>
<dbReference type="InterPro" id="IPR013785">
    <property type="entry name" value="Aldolase_TIM"/>
</dbReference>
<dbReference type="AlphaFoldDB" id="A0A5D6WDA5"/>
<comment type="caution">
    <text evidence="2">The sequence shown here is derived from an EMBL/GenBank/DDBJ whole genome shotgun (WGS) entry which is preliminary data.</text>
</comment>
<dbReference type="Pfam" id="PF08666">
    <property type="entry name" value="SAF"/>
    <property type="match status" value="1"/>
</dbReference>
<evidence type="ECO:0000313" key="3">
    <source>
        <dbReference type="Proteomes" id="UP000323646"/>
    </source>
</evidence>
<dbReference type="InterPro" id="IPR051690">
    <property type="entry name" value="PseI-like"/>
</dbReference>
<dbReference type="PANTHER" id="PTHR42966:SF1">
    <property type="entry name" value="SIALIC ACID SYNTHASE"/>
    <property type="match status" value="1"/>
</dbReference>
<dbReference type="GO" id="GO:0050462">
    <property type="term" value="F:N-acetylneuraminate synthase activity"/>
    <property type="evidence" value="ECO:0007669"/>
    <property type="project" value="UniProtKB-EC"/>
</dbReference>
<dbReference type="InterPro" id="IPR013974">
    <property type="entry name" value="SAF"/>
</dbReference>
<sequence length="331" mass="36689">MGKTLIIAEAGVNHNGSLEMAKKLVDTAYECGADVVKFQTAKLDSLVSKNAQMAEYQKKNIGVEESQKDMLKKILLSFDDFIELSGYCKKVGIKFLSTPFDIDSIHFLNDMQNIWKIPSGEITNYPYLVEIAKTHKEVILSTGMAEISEIEDAVNLLKDNGAGKISILHCTTEYPTPIEKVNLNVMKNLKKHFRCPVGYSDHTQGIEVDLAAVALGAEIIEKHFTLDRSLPGPDHKASLEPEELKAMVRGIRKVESALGTEEKKPSVDEIANRVVARKSIVAKRNIAAGEILTEDNITTKRPGTGINPMHWKNVLGTRAVRDFCEDELIVL</sequence>
<proteinExistence type="predicted"/>
<dbReference type="InterPro" id="IPR020007">
    <property type="entry name" value="NeuB/NeuA"/>
</dbReference>
<dbReference type="NCBIfam" id="TIGR03569">
    <property type="entry name" value="NeuB_NnaB"/>
    <property type="match status" value="1"/>
</dbReference>
<dbReference type="Gene3D" id="3.20.20.70">
    <property type="entry name" value="Aldolase class I"/>
    <property type="match status" value="1"/>
</dbReference>
<evidence type="ECO:0000259" key="1">
    <source>
        <dbReference type="PROSITE" id="PS50844"/>
    </source>
</evidence>